<feature type="repeat" description="ANK" evidence="2">
    <location>
        <begin position="835"/>
        <end position="867"/>
    </location>
</feature>
<feature type="domain" description="GPI inositol-deacylase winged helix" evidence="4">
    <location>
        <begin position="626"/>
        <end position="702"/>
    </location>
</feature>
<keyword evidence="2" id="KW-0040">ANK repeat</keyword>
<dbReference type="Proteomes" id="UP001433268">
    <property type="component" value="Unassembled WGS sequence"/>
</dbReference>
<dbReference type="SUPFAM" id="SSF52540">
    <property type="entry name" value="P-loop containing nucleoside triphosphate hydrolases"/>
    <property type="match status" value="1"/>
</dbReference>
<organism evidence="6 7">
    <name type="scientific">Apiospora hydei</name>
    <dbReference type="NCBI Taxonomy" id="1337664"/>
    <lineage>
        <taxon>Eukaryota</taxon>
        <taxon>Fungi</taxon>
        <taxon>Dikarya</taxon>
        <taxon>Ascomycota</taxon>
        <taxon>Pezizomycotina</taxon>
        <taxon>Sordariomycetes</taxon>
        <taxon>Xylariomycetidae</taxon>
        <taxon>Amphisphaeriales</taxon>
        <taxon>Apiosporaceae</taxon>
        <taxon>Apiospora</taxon>
    </lineage>
</organism>
<sequence length="1114" mass="124930">MESRHKPGAAGHLQHNDYTVGWVCALSKEQTAATAMLDVRHKDWEQHLRKQPNDTNTYTLGSIGGHNIVIACLPKGKFGTVSAAMVATNMVNTFPSIRFGLMVGIGGAVSRKPPSMLLTALTKLETDYDIEGSKVPEYLKAVGEKNLLLRAKYQKSQLVDRLFKASYQHASGPPAAGEDEMEEEDEDECRHCDPAQITKRKPREVMVVHYGTIASGNQVIKDAKIRDQLSDDLGGNILCVEMEAAGLMDNFPCIVIRGICDYADSHKNDAWQEHAAAVAAAFAKELLGYIQASEVESETPVQETLQAVCNDISIIKDDTAQTRAILNTTADLDALNWLTPVNYGPQHSEYLRRRQPGTGQWFLMSKEYRQWLSSRGKTLFCHGMPGAGKTILASIIVNDLEQRLRGIYSATVVYVYLNFNRKDEQTIECLMSSFLKQLAQTRSPLPKSVTDLYRQHSSRQTKPMLEEIEFAIRAVIAGYSQVFAVIDALDEYQISASSRGQFLSIMSALQAETSMNLLTTARDIPDIWDHFESRGSLHLEVRASEEDITKTDDLKELVISQIVRSVKGMFLLAQLYLESLKDKDTVKSVRQALERMSTPSSSAETTYHHAYEDTMSRIMGQRPSHAQRAMQVLGWAIFAQRPLSKLELRHALGVEPGQTMLDPENLPEISDLVSVCAGLVAIDQESGIISLVHYTAEEYFVDTKEQWFPHFHETILKTCISYLSFESFTSGYCRKPRQLVRRFGDYPFYEYAAKHWGYHARESQTCDAVLQFLQKMDVIEAADLAREVNQETRKDDNMFSFALGRTGLHLAAVFDLGNTVLELLHVYDVNVGDTMEITALELAAERNCLEAVRVLVDNGADLPSPSKALCKASTSGFLEVVRCLTDNVSPFKYGPEVMNNALIRAAIMFFRETCQLLIERGAEINYQAKGIRGMTPLHVAVYLRNTEMAEFLLHQGADANSADSSGRTPLHYTVDYWKGPKMAELLLERGASVNMPDDEGLTPMTQADLNDQWGIVDFFTVYNYHATCPHTLASPHVMIYCLEDKTNNTWSYVVDPHAGRDMEKKFDEPLESPKQRTSNKCNNGHDIEALHLTRLFEWHASARSISNCMDYVTL</sequence>
<dbReference type="SUPFAM" id="SSF48403">
    <property type="entry name" value="Ankyrin repeat"/>
    <property type="match status" value="1"/>
</dbReference>
<feature type="domain" description="Nucleoside phosphorylase" evidence="3">
    <location>
        <begin position="52"/>
        <end position="286"/>
    </location>
</feature>
<dbReference type="InterPro" id="IPR000845">
    <property type="entry name" value="Nucleoside_phosphorylase_d"/>
</dbReference>
<evidence type="ECO:0000313" key="7">
    <source>
        <dbReference type="Proteomes" id="UP001433268"/>
    </source>
</evidence>
<dbReference type="GeneID" id="92052751"/>
<evidence type="ECO:0000313" key="6">
    <source>
        <dbReference type="EMBL" id="KAK8061156.1"/>
    </source>
</evidence>
<dbReference type="Gene3D" id="3.40.50.1580">
    <property type="entry name" value="Nucleoside phosphorylase domain"/>
    <property type="match status" value="1"/>
</dbReference>
<dbReference type="InterPro" id="IPR027417">
    <property type="entry name" value="P-loop_NTPase"/>
</dbReference>
<dbReference type="SUPFAM" id="SSF53167">
    <property type="entry name" value="Purine and uridine phosphorylases"/>
    <property type="match status" value="1"/>
</dbReference>
<keyword evidence="1" id="KW-0677">Repeat</keyword>
<dbReference type="PANTHER" id="PTHR46082">
    <property type="entry name" value="ATP/GTP-BINDING PROTEIN-RELATED"/>
    <property type="match status" value="1"/>
</dbReference>
<dbReference type="Gene3D" id="1.25.40.20">
    <property type="entry name" value="Ankyrin repeat-containing domain"/>
    <property type="match status" value="2"/>
</dbReference>
<dbReference type="Pfam" id="PF12796">
    <property type="entry name" value="Ank_2"/>
    <property type="match status" value="2"/>
</dbReference>
<feature type="domain" description="Nephrocystin 3-like N-terminal" evidence="5">
    <location>
        <begin position="357"/>
        <end position="522"/>
    </location>
</feature>
<accession>A0ABR1UQF8</accession>
<dbReference type="InterPro" id="IPR036770">
    <property type="entry name" value="Ankyrin_rpt-contain_sf"/>
</dbReference>
<proteinExistence type="predicted"/>
<gene>
    <name evidence="6" type="ORF">PG997_015377</name>
</gene>
<reference evidence="6 7" key="1">
    <citation type="submission" date="2023-01" db="EMBL/GenBank/DDBJ databases">
        <title>Analysis of 21 Apiospora genomes using comparative genomics revels a genus with tremendous synthesis potential of carbohydrate active enzymes and secondary metabolites.</title>
        <authorList>
            <person name="Sorensen T."/>
        </authorList>
    </citation>
    <scope>NUCLEOTIDE SEQUENCE [LARGE SCALE GENOMIC DNA]</scope>
    <source>
        <strain evidence="6 7">CBS 114990</strain>
    </source>
</reference>
<comment type="caution">
    <text evidence="6">The sequence shown here is derived from an EMBL/GenBank/DDBJ whole genome shotgun (WGS) entry which is preliminary data.</text>
</comment>
<dbReference type="EMBL" id="JAQQWN010000011">
    <property type="protein sequence ID" value="KAK8061156.1"/>
    <property type="molecule type" value="Genomic_DNA"/>
</dbReference>
<dbReference type="Gene3D" id="3.40.50.300">
    <property type="entry name" value="P-loop containing nucleotide triphosphate hydrolases"/>
    <property type="match status" value="1"/>
</dbReference>
<dbReference type="PANTHER" id="PTHR46082:SF11">
    <property type="entry name" value="AAA+ ATPASE DOMAIN-CONTAINING PROTEIN-RELATED"/>
    <property type="match status" value="1"/>
</dbReference>
<dbReference type="SMART" id="SM00248">
    <property type="entry name" value="ANK"/>
    <property type="match status" value="5"/>
</dbReference>
<dbReference type="PROSITE" id="PS50297">
    <property type="entry name" value="ANK_REP_REGION"/>
    <property type="match status" value="2"/>
</dbReference>
<evidence type="ECO:0000259" key="4">
    <source>
        <dbReference type="Pfam" id="PF22939"/>
    </source>
</evidence>
<dbReference type="Pfam" id="PF24883">
    <property type="entry name" value="NPHP3_N"/>
    <property type="match status" value="1"/>
</dbReference>
<dbReference type="InterPro" id="IPR053137">
    <property type="entry name" value="NLR-like"/>
</dbReference>
<name>A0ABR1UQF8_9PEZI</name>
<dbReference type="InterPro" id="IPR054471">
    <property type="entry name" value="GPIID_WHD"/>
</dbReference>
<evidence type="ECO:0008006" key="8">
    <source>
        <dbReference type="Google" id="ProtNLM"/>
    </source>
</evidence>
<dbReference type="InterPro" id="IPR002110">
    <property type="entry name" value="Ankyrin_rpt"/>
</dbReference>
<dbReference type="Pfam" id="PF01048">
    <property type="entry name" value="PNP_UDP_1"/>
    <property type="match status" value="1"/>
</dbReference>
<dbReference type="InterPro" id="IPR056884">
    <property type="entry name" value="NPHP3-like_N"/>
</dbReference>
<feature type="repeat" description="ANK" evidence="2">
    <location>
        <begin position="932"/>
        <end position="964"/>
    </location>
</feature>
<dbReference type="Pfam" id="PF22939">
    <property type="entry name" value="WHD_GPIID"/>
    <property type="match status" value="1"/>
</dbReference>
<evidence type="ECO:0000259" key="5">
    <source>
        <dbReference type="Pfam" id="PF24883"/>
    </source>
</evidence>
<keyword evidence="7" id="KW-1185">Reference proteome</keyword>
<evidence type="ECO:0000259" key="3">
    <source>
        <dbReference type="Pfam" id="PF01048"/>
    </source>
</evidence>
<feature type="repeat" description="ANK" evidence="2">
    <location>
        <begin position="965"/>
        <end position="998"/>
    </location>
</feature>
<dbReference type="PROSITE" id="PS50088">
    <property type="entry name" value="ANK_REPEAT"/>
    <property type="match status" value="3"/>
</dbReference>
<evidence type="ECO:0000256" key="2">
    <source>
        <dbReference type="PROSITE-ProRule" id="PRU00023"/>
    </source>
</evidence>
<dbReference type="InterPro" id="IPR035994">
    <property type="entry name" value="Nucleoside_phosphorylase_sf"/>
</dbReference>
<evidence type="ECO:0000256" key="1">
    <source>
        <dbReference type="ARBA" id="ARBA00022737"/>
    </source>
</evidence>
<dbReference type="RefSeq" id="XP_066660576.1">
    <property type="nucleotide sequence ID" value="XM_066819691.1"/>
</dbReference>
<protein>
    <recommendedName>
        <fullName evidence="8">Nucleoside phosphorylase domain-containing protein</fullName>
    </recommendedName>
</protein>